<protein>
    <submittedName>
        <fullName evidence="3">Uncharacterized protein</fullName>
    </submittedName>
</protein>
<keyword evidence="2" id="KW-0472">Membrane</keyword>
<sequence length="296" mass="33445">MLSGIRKRYYEWKDKKEYERHVPKSEKVKNKRKMDDRVKNMLVLLICIIVLIIVVIVVIALKKSSDSDLTDEVKTTIETIEMTTVADETEVTTEMETEESTVIVTTKATATETSTTVKKKRKKKKQATYPVWQEPEVTVKHSDIQVIPETRVQETRKTERPTRKKEKPINNTVPAQRQDTSELGYDATQLIINTVENAIAGNRNDNMRNLAIYMAANNKSDAQITINRLCENTTIKVTSRTATATARSSALDDVLIAAEKLADSLRGNGHKYGVGIKVTYINCKFKVRAVVAIQTN</sequence>
<keyword evidence="2" id="KW-0812">Transmembrane</keyword>
<keyword evidence="4" id="KW-1185">Reference proteome</keyword>
<evidence type="ECO:0000313" key="4">
    <source>
        <dbReference type="Proteomes" id="UP000597877"/>
    </source>
</evidence>
<feature type="region of interest" description="Disordered" evidence="1">
    <location>
        <begin position="153"/>
        <end position="179"/>
    </location>
</feature>
<evidence type="ECO:0000256" key="1">
    <source>
        <dbReference type="SAM" id="MobiDB-lite"/>
    </source>
</evidence>
<evidence type="ECO:0000313" key="3">
    <source>
        <dbReference type="EMBL" id="MBC5666719.1"/>
    </source>
</evidence>
<gene>
    <name evidence="3" type="ORF">H8S00_01745</name>
</gene>
<dbReference type="EMBL" id="JACOOZ010000001">
    <property type="protein sequence ID" value="MBC5666719.1"/>
    <property type="molecule type" value="Genomic_DNA"/>
</dbReference>
<reference evidence="3 4" key="1">
    <citation type="submission" date="2020-08" db="EMBL/GenBank/DDBJ databases">
        <title>Genome public.</title>
        <authorList>
            <person name="Liu C."/>
            <person name="Sun Q."/>
        </authorList>
    </citation>
    <scope>NUCLEOTIDE SEQUENCE [LARGE SCALE GENOMIC DNA]</scope>
    <source>
        <strain evidence="3 4">BX4</strain>
    </source>
</reference>
<keyword evidence="2" id="KW-1133">Transmembrane helix</keyword>
<feature type="compositionally biased region" description="Polar residues" evidence="1">
    <location>
        <begin position="169"/>
        <end position="178"/>
    </location>
</feature>
<dbReference type="RefSeq" id="WP_186839862.1">
    <property type="nucleotide sequence ID" value="NZ_JACOOZ010000001.1"/>
</dbReference>
<organism evidence="3 4">
    <name type="scientific">Eubacterium segne</name>
    <dbReference type="NCBI Taxonomy" id="2763045"/>
    <lineage>
        <taxon>Bacteria</taxon>
        <taxon>Bacillati</taxon>
        <taxon>Bacillota</taxon>
        <taxon>Clostridia</taxon>
        <taxon>Eubacteriales</taxon>
        <taxon>Eubacteriaceae</taxon>
        <taxon>Eubacterium</taxon>
    </lineage>
</organism>
<name>A0ABR7EZF7_9FIRM</name>
<evidence type="ECO:0000256" key="2">
    <source>
        <dbReference type="SAM" id="Phobius"/>
    </source>
</evidence>
<accession>A0ABR7EZF7</accession>
<proteinExistence type="predicted"/>
<comment type="caution">
    <text evidence="3">The sequence shown here is derived from an EMBL/GenBank/DDBJ whole genome shotgun (WGS) entry which is preliminary data.</text>
</comment>
<feature type="transmembrane region" description="Helical" evidence="2">
    <location>
        <begin position="41"/>
        <end position="61"/>
    </location>
</feature>
<dbReference type="Proteomes" id="UP000597877">
    <property type="component" value="Unassembled WGS sequence"/>
</dbReference>